<dbReference type="eggNOG" id="KOG2505">
    <property type="taxonomic scope" value="Eukaryota"/>
</dbReference>
<dbReference type="Pfam" id="PF18826">
    <property type="entry name" value="bVLRF1"/>
    <property type="match status" value="1"/>
</dbReference>
<keyword evidence="9" id="KW-0175">Coiled coil</keyword>
<dbReference type="GO" id="GO:0016787">
    <property type="term" value="F:hydrolase activity"/>
    <property type="evidence" value="ECO:0007669"/>
    <property type="project" value="UniProtKB-KW"/>
</dbReference>
<evidence type="ECO:0000256" key="11">
    <source>
        <dbReference type="SAM" id="MobiDB-lite"/>
    </source>
</evidence>
<evidence type="ECO:0000256" key="3">
    <source>
        <dbReference type="ARBA" id="ARBA00022490"/>
    </source>
</evidence>
<comment type="subcellular location">
    <subcellularLocation>
        <location evidence="1">Cytoplasm</location>
    </subcellularLocation>
</comment>
<dbReference type="STRING" id="237631.A0A0D1DX55"/>
<dbReference type="GeneID" id="23564982"/>
<keyword evidence="4 10" id="KW-0540">Nuclease</keyword>
<reference evidence="13 14" key="1">
    <citation type="journal article" date="2006" name="Nature">
        <title>Insights from the genome of the biotrophic fungal plant pathogen Ustilago maydis.</title>
        <authorList>
            <person name="Kamper J."/>
            <person name="Kahmann R."/>
            <person name="Bolker M."/>
            <person name="Ma L.J."/>
            <person name="Brefort T."/>
            <person name="Saville B.J."/>
            <person name="Banuett F."/>
            <person name="Kronstad J.W."/>
            <person name="Gold S.E."/>
            <person name="Muller O."/>
            <person name="Perlin M.H."/>
            <person name="Wosten H.A."/>
            <person name="de Vries R."/>
            <person name="Ruiz-Herrera J."/>
            <person name="Reynaga-Pena C.G."/>
            <person name="Snetselaar K."/>
            <person name="McCann M."/>
            <person name="Perez-Martin J."/>
            <person name="Feldbrugge M."/>
            <person name="Basse C.W."/>
            <person name="Steinberg G."/>
            <person name="Ibeas J.I."/>
            <person name="Holloman W."/>
            <person name="Guzman P."/>
            <person name="Farman M."/>
            <person name="Stajich J.E."/>
            <person name="Sentandreu R."/>
            <person name="Gonzalez-Prieto J.M."/>
            <person name="Kennell J.C."/>
            <person name="Molina L."/>
            <person name="Schirawski J."/>
            <person name="Mendoza-Mendoza A."/>
            <person name="Greilinger D."/>
            <person name="Munch K."/>
            <person name="Rossel N."/>
            <person name="Scherer M."/>
            <person name="Vranes M."/>
            <person name="Ladendorf O."/>
            <person name="Vincon V."/>
            <person name="Fuchs U."/>
            <person name="Sandrock B."/>
            <person name="Meng S."/>
            <person name="Ho E.C."/>
            <person name="Cahill M.J."/>
            <person name="Boyce K.J."/>
            <person name="Klose J."/>
            <person name="Klosterman S.J."/>
            <person name="Deelstra H.J."/>
            <person name="Ortiz-Castellanos L."/>
            <person name="Li W."/>
            <person name="Sanchez-Alonso P."/>
            <person name="Schreier P.H."/>
            <person name="Hauser-Hahn I."/>
            <person name="Vaupel M."/>
            <person name="Koopmann E."/>
            <person name="Friedrich G."/>
            <person name="Voss H."/>
            <person name="Schluter T."/>
            <person name="Margolis J."/>
            <person name="Platt D."/>
            <person name="Swimmer C."/>
            <person name="Gnirke A."/>
            <person name="Chen F."/>
            <person name="Vysotskaia V."/>
            <person name="Mannhaupt G."/>
            <person name="Guldener U."/>
            <person name="Munsterkotter M."/>
            <person name="Haase D."/>
            <person name="Oesterheld M."/>
            <person name="Mewes H.W."/>
            <person name="Mauceli E.W."/>
            <person name="DeCaprio D."/>
            <person name="Wade C.M."/>
            <person name="Butler J."/>
            <person name="Young S."/>
            <person name="Jaffe D.B."/>
            <person name="Calvo S."/>
            <person name="Nusbaum C."/>
            <person name="Galagan J."/>
            <person name="Birren B.W."/>
        </authorList>
    </citation>
    <scope>NUCLEOTIDE SEQUENCE [LARGE SCALE GENOMIC DNA]</scope>
    <source>
        <strain evidence="14">DSM 14603 / FGSC 9021 / UM521</strain>
    </source>
</reference>
<sequence>MSQVGTNPLQTHQDGRLAKHPALSRPLYAFDLPPALHNSLRLRSRIEETEASQLLAPTVSESPSPAPQELQTHDAGHPRTPSQLRVPPCSLCPSCPSFASVTAQRAHFRSDWHRYNVQLNVQNASLLVSEQVFEKLSEEVESASELESDEDAHQSQSSAVKTDIVTKILARTSLSAGSRPSPDNAEESTEAHDSNTLDAMQLRAPLLWFVSKGTASDADKLHQTQLGFHRNAFPDPGTPSAPALSGTSSIADWYAACITSMQAGRITRKGSKQSAWKGKRVKSKEVQEAAKSVMMTVLDGQGFIPGLSTAVKSETAGSSDEEAAFSSGSDNDESSDETMSASTISRNPIADPPLRMWTVLLLGGGHFAASVIALNPHVTTYSGKQRGGNNAPREDRSLILLAHKAFHRYTTRRKQGGGQAAQDATGRFAKSAGAQLRRYNEAALGDDIRDLLDSPGWRELVSRSEKIWIRAGARAARGLLWSWEGAKASRGSPLEAARTDGRLGSLPFPTRRPTIGETVRCFLELAKVKVEHKSAEQLAAEEQEALERINQKSRKEAEARRREEKARERATALEKSRAEKSAKPVRLSEEEQTERSKWNRLVEMIRKNRSEAAITFLSKNEQDLLGGNIDARFPDWLLEQEANEAGSSAPASRLIPGTLLQLAAEAGSETVLRYLLEDKRANPTLAAERLGELRKRFTEASEADQPEDTLVEPPHRAAYDLCSTKEVRNVFRRMMAEHADWFHWGGMSSGGARVPSALTEEMQDSQSAKQKDRRAVMREKARERASKAAEKSASNASASAEEQAESAAQQQQQKSTHHTTNRLGGSNTAPRALLQQRDEQQGLTPEMRARIEREKRARAAEERMKALMNK</sequence>
<dbReference type="Proteomes" id="UP000000561">
    <property type="component" value="Chromosome 15"/>
</dbReference>
<dbReference type="OMA" id="DPPLRMW"/>
<evidence type="ECO:0000256" key="7">
    <source>
        <dbReference type="ARBA" id="ARBA00022801"/>
    </source>
</evidence>
<evidence type="ECO:0000256" key="6">
    <source>
        <dbReference type="ARBA" id="ARBA00022759"/>
    </source>
</evidence>
<dbReference type="VEuPathDB" id="FungiDB:UMAG_04964"/>
<evidence type="ECO:0000256" key="1">
    <source>
        <dbReference type="ARBA" id="ARBA00004496"/>
    </source>
</evidence>
<dbReference type="InterPro" id="IPR041175">
    <property type="entry name" value="VLRF1/Vms1"/>
</dbReference>
<comment type="domain">
    <text evidence="10">The VLRF1 domain mediates binding to the 60S ribosomal subunit.</text>
</comment>
<evidence type="ECO:0000256" key="4">
    <source>
        <dbReference type="ARBA" id="ARBA00022722"/>
    </source>
</evidence>
<keyword evidence="14" id="KW-1185">Reference proteome</keyword>
<feature type="domain" description="VLRF1" evidence="12">
    <location>
        <begin position="353"/>
        <end position="528"/>
    </location>
</feature>
<dbReference type="KEGG" id="uma:UMAG_04964"/>
<keyword evidence="8" id="KW-0040">ANK repeat</keyword>
<feature type="compositionally biased region" description="Basic and acidic residues" evidence="11">
    <location>
        <begin position="847"/>
        <end position="870"/>
    </location>
</feature>
<dbReference type="EMBL" id="CM003154">
    <property type="protein sequence ID" value="KIS67095.1"/>
    <property type="molecule type" value="Genomic_DNA"/>
</dbReference>
<dbReference type="PANTHER" id="PTHR16036">
    <property type="entry name" value="ANKYRIN REPEAT AND ZINC FINGER DOMAIN-CONTAINING PROTEIN 1"/>
    <property type="match status" value="1"/>
</dbReference>
<protein>
    <recommendedName>
        <fullName evidence="12">VLRF1 domain-containing protein</fullName>
    </recommendedName>
</protein>
<feature type="compositionally biased region" description="Low complexity" evidence="11">
    <location>
        <begin position="791"/>
        <end position="814"/>
    </location>
</feature>
<evidence type="ECO:0000259" key="12">
    <source>
        <dbReference type="PROSITE" id="PS52044"/>
    </source>
</evidence>
<dbReference type="FunCoup" id="A0A0D1DX55">
    <property type="interactions" value="27"/>
</dbReference>
<evidence type="ECO:0000256" key="5">
    <source>
        <dbReference type="ARBA" id="ARBA00022737"/>
    </source>
</evidence>
<proteinExistence type="inferred from homology"/>
<dbReference type="GO" id="GO:0004519">
    <property type="term" value="F:endonuclease activity"/>
    <property type="evidence" value="ECO:0007669"/>
    <property type="project" value="UniProtKB-KW"/>
</dbReference>
<dbReference type="GO" id="GO:0036503">
    <property type="term" value="P:ERAD pathway"/>
    <property type="evidence" value="ECO:0000318"/>
    <property type="project" value="GO_Central"/>
</dbReference>
<feature type="compositionally biased region" description="Basic and acidic residues" evidence="11">
    <location>
        <begin position="769"/>
        <end position="790"/>
    </location>
</feature>
<evidence type="ECO:0000313" key="14">
    <source>
        <dbReference type="Proteomes" id="UP000000561"/>
    </source>
</evidence>
<keyword evidence="6 10" id="KW-0255">Endonuclease</keyword>
<dbReference type="AlphaFoldDB" id="A0A0D1DX55"/>
<feature type="region of interest" description="Disordered" evidence="11">
    <location>
        <begin position="549"/>
        <end position="593"/>
    </location>
</feature>
<dbReference type="GO" id="GO:0005737">
    <property type="term" value="C:cytoplasm"/>
    <property type="evidence" value="ECO:0007669"/>
    <property type="project" value="UniProtKB-SubCell"/>
</dbReference>
<keyword evidence="5" id="KW-0677">Repeat</keyword>
<evidence type="ECO:0000256" key="10">
    <source>
        <dbReference type="PROSITE-ProRule" id="PRU01389"/>
    </source>
</evidence>
<dbReference type="PANTHER" id="PTHR16036:SF2">
    <property type="entry name" value="TRNA ENDONUCLEASE ANKZF1"/>
    <property type="match status" value="1"/>
</dbReference>
<evidence type="ECO:0000313" key="13">
    <source>
        <dbReference type="EMBL" id="KIS67095.1"/>
    </source>
</evidence>
<evidence type="ECO:0000256" key="8">
    <source>
        <dbReference type="ARBA" id="ARBA00023043"/>
    </source>
</evidence>
<keyword evidence="3 10" id="KW-0963">Cytoplasm</keyword>
<dbReference type="OrthoDB" id="57957at2759"/>
<dbReference type="InParanoid" id="A0A0D1DX55"/>
<feature type="region of interest" description="Disordered" evidence="11">
    <location>
        <begin position="54"/>
        <end position="83"/>
    </location>
</feature>
<evidence type="ECO:0000256" key="9">
    <source>
        <dbReference type="ARBA" id="ARBA00023054"/>
    </source>
</evidence>
<organism evidence="13 14">
    <name type="scientific">Mycosarcoma maydis</name>
    <name type="common">Corn smut fungus</name>
    <name type="synonym">Ustilago maydis</name>
    <dbReference type="NCBI Taxonomy" id="5270"/>
    <lineage>
        <taxon>Eukaryota</taxon>
        <taxon>Fungi</taxon>
        <taxon>Dikarya</taxon>
        <taxon>Basidiomycota</taxon>
        <taxon>Ustilaginomycotina</taxon>
        <taxon>Ustilaginomycetes</taxon>
        <taxon>Ustilaginales</taxon>
        <taxon>Ustilaginaceae</taxon>
        <taxon>Mycosarcoma</taxon>
    </lineage>
</organism>
<dbReference type="PROSITE" id="PS52044">
    <property type="entry name" value="VLRF1"/>
    <property type="match status" value="1"/>
</dbReference>
<dbReference type="RefSeq" id="XP_011391271.1">
    <property type="nucleotide sequence ID" value="XM_011392969.1"/>
</dbReference>
<accession>A0A0D1DX55</accession>
<feature type="region of interest" description="Disordered" evidence="11">
    <location>
        <begin position="171"/>
        <end position="194"/>
    </location>
</feature>
<feature type="region of interest" description="Disordered" evidence="11">
    <location>
        <begin position="759"/>
        <end position="870"/>
    </location>
</feature>
<feature type="region of interest" description="Disordered" evidence="11">
    <location>
        <begin position="313"/>
        <end position="347"/>
    </location>
</feature>
<dbReference type="InterPro" id="IPR047139">
    <property type="entry name" value="ANKZ1/VMS1"/>
</dbReference>
<keyword evidence="7 10" id="KW-0378">Hydrolase</keyword>
<evidence type="ECO:0000256" key="2">
    <source>
        <dbReference type="ARBA" id="ARBA00009262"/>
    </source>
</evidence>
<feature type="active site" evidence="10">
    <location>
        <position position="419"/>
    </location>
</feature>
<comment type="similarity">
    <text evidence="2 10">Belongs to the ANKZF1/VMS1 family.</text>
</comment>
<gene>
    <name evidence="13" type="ORF">UMAG_04964</name>
</gene>
<name>A0A0D1DX55_MYCMD</name>